<gene>
    <name evidence="2" type="ORF">SSLFYP27_02555</name>
</gene>
<feature type="compositionally biased region" description="Polar residues" evidence="1">
    <location>
        <begin position="99"/>
        <end position="119"/>
    </location>
</feature>
<proteinExistence type="predicted"/>
<feature type="compositionally biased region" description="Polar residues" evidence="1">
    <location>
        <begin position="79"/>
        <end position="91"/>
    </location>
</feature>
<reference evidence="2" key="1">
    <citation type="submission" date="2019-11" db="EMBL/GenBank/DDBJ databases">
        <authorList>
            <person name="Feng L."/>
        </authorList>
    </citation>
    <scope>NUCLEOTIDE SEQUENCE</scope>
    <source>
        <strain evidence="2">SsimulansLFYP27</strain>
    </source>
</reference>
<name>A0A6N3FMH7_STASI</name>
<dbReference type="AlphaFoldDB" id="A0A6N3FMH7"/>
<evidence type="ECO:0000256" key="1">
    <source>
        <dbReference type="SAM" id="MobiDB-lite"/>
    </source>
</evidence>
<evidence type="ECO:0000313" key="2">
    <source>
        <dbReference type="EMBL" id="VYU53210.1"/>
    </source>
</evidence>
<dbReference type="RefSeq" id="WP_002480267.1">
    <property type="nucleotide sequence ID" value="NZ_CACRUO010000065.1"/>
</dbReference>
<organism evidence="2">
    <name type="scientific">Staphylococcus simulans</name>
    <dbReference type="NCBI Taxonomy" id="1286"/>
    <lineage>
        <taxon>Bacteria</taxon>
        <taxon>Bacillati</taxon>
        <taxon>Bacillota</taxon>
        <taxon>Bacilli</taxon>
        <taxon>Bacillales</taxon>
        <taxon>Staphylococcaceae</taxon>
        <taxon>Staphylococcus</taxon>
    </lineage>
</organism>
<dbReference type="EMBL" id="CACRUO010000065">
    <property type="protein sequence ID" value="VYU53210.1"/>
    <property type="molecule type" value="Genomic_DNA"/>
</dbReference>
<protein>
    <submittedName>
        <fullName evidence="2">Uncharacterized protein</fullName>
    </submittedName>
</protein>
<feature type="region of interest" description="Disordered" evidence="1">
    <location>
        <begin position="42"/>
        <end position="183"/>
    </location>
</feature>
<feature type="compositionally biased region" description="Basic and acidic residues" evidence="1">
    <location>
        <begin position="42"/>
        <end position="57"/>
    </location>
</feature>
<sequence length="183" mass="20413">MKKIFVSLGIIALVAALGIAIVFAYGSYKDLELKKEETKIAEEKEKKAKEKQKKKEQEDDENNTEAVNSEESNTREAYDQTQNDTTASQAPQAPVKETQPAQDQNNDSQASSKNTSDSSYDADAEYAKQKEMYEKAARGEIPEPGAQLSGDNSKLMERDPSTLTNDELNQRQRRLEAMEAEGQ</sequence>
<feature type="compositionally biased region" description="Basic and acidic residues" evidence="1">
    <location>
        <begin position="168"/>
        <end position="177"/>
    </location>
</feature>
<feature type="compositionally biased region" description="Basic and acidic residues" evidence="1">
    <location>
        <begin position="125"/>
        <end position="141"/>
    </location>
</feature>
<accession>A0A6N3FMH7</accession>